<reference evidence="1" key="1">
    <citation type="submission" date="2020-10" db="EMBL/GenBank/DDBJ databases">
        <title>Catharus ustulatus (Swainson's thrush) genome, bCatUst1, primary haplotype v2.</title>
        <authorList>
            <person name="Delmore K."/>
            <person name="Vafadar M."/>
            <person name="Formenti G."/>
            <person name="Chow W."/>
            <person name="Pelan S."/>
            <person name="Howe K."/>
            <person name="Rhie A."/>
            <person name="Mountcastle J."/>
            <person name="Haase B."/>
            <person name="Fedrigo O."/>
            <person name="Jarvis E.D."/>
        </authorList>
    </citation>
    <scope>NUCLEOTIDE SEQUENCE [LARGE SCALE GENOMIC DNA]</scope>
</reference>
<reference evidence="1" key="2">
    <citation type="submission" date="2025-08" db="UniProtKB">
        <authorList>
            <consortium name="Ensembl"/>
        </authorList>
    </citation>
    <scope>IDENTIFICATION</scope>
</reference>
<evidence type="ECO:0000313" key="1">
    <source>
        <dbReference type="Ensembl" id="ENSCUSP00005002647.1"/>
    </source>
</evidence>
<sequence length="136" mass="15156">MTCWLSTQSRSSEHSSQLEPCSPSRQVLSKTINFEDSTSVQCVPSAPQMQRTICKTLISCLISLRHQMSTLRYLFLPFLELEISTFPPSKAQILSIPISIVTPHLAQVRKNSELSIKVPEGLNGAHTQNRSNCIIS</sequence>
<proteinExistence type="predicted"/>
<name>A0A8C3TT50_CATUS</name>
<dbReference type="AlphaFoldDB" id="A0A8C3TT50"/>
<protein>
    <submittedName>
        <fullName evidence="1">Uncharacterized protein</fullName>
    </submittedName>
</protein>
<keyword evidence="2" id="KW-1185">Reference proteome</keyword>
<dbReference type="Proteomes" id="UP000694563">
    <property type="component" value="Chromosome 3"/>
</dbReference>
<organism evidence="1 2">
    <name type="scientific">Catharus ustulatus</name>
    <name type="common">Russet-backed thrush</name>
    <name type="synonym">Hylocichla ustulatus</name>
    <dbReference type="NCBI Taxonomy" id="91951"/>
    <lineage>
        <taxon>Eukaryota</taxon>
        <taxon>Metazoa</taxon>
        <taxon>Chordata</taxon>
        <taxon>Craniata</taxon>
        <taxon>Vertebrata</taxon>
        <taxon>Euteleostomi</taxon>
        <taxon>Archelosauria</taxon>
        <taxon>Archosauria</taxon>
        <taxon>Dinosauria</taxon>
        <taxon>Saurischia</taxon>
        <taxon>Theropoda</taxon>
        <taxon>Coelurosauria</taxon>
        <taxon>Aves</taxon>
        <taxon>Neognathae</taxon>
        <taxon>Neoaves</taxon>
        <taxon>Telluraves</taxon>
        <taxon>Australaves</taxon>
        <taxon>Passeriformes</taxon>
        <taxon>Turdidae</taxon>
        <taxon>Catharus</taxon>
    </lineage>
</organism>
<accession>A0A8C3TT50</accession>
<evidence type="ECO:0000313" key="2">
    <source>
        <dbReference type="Proteomes" id="UP000694563"/>
    </source>
</evidence>
<dbReference type="Ensembl" id="ENSCUST00005002791.1">
    <property type="protein sequence ID" value="ENSCUSP00005002647.1"/>
    <property type="gene ID" value="ENSCUSG00005001815.1"/>
</dbReference>
<reference evidence="1" key="3">
    <citation type="submission" date="2025-09" db="UniProtKB">
        <authorList>
            <consortium name="Ensembl"/>
        </authorList>
    </citation>
    <scope>IDENTIFICATION</scope>
</reference>